<sequence length="394" mass="41793">MKARGYFVAFLLGGLFHGALFAQLTVQWKGEFPEGIQESSGLLLVGEHWVTINDSGNTPDLFVLDTTSLRLVRRVTVTNAGNTDWEDLAQDGDYIYIADIGNNLGARRDLRILRVSKSDFLSADALEAEIISFAYEGQTDFSGTANSDWDAEALLVAGDFLWIFTKQWQGQGTAAFRLPKTPGSHLATRVADYAAGGLVTGATPIQGGNGFLLLGYSTRLQPFLIHVPAASPAGGFPGATERLQPDWGFAQAEGIAEGALGKIFVSTERFSSPLGTLPAGLFLIDLGKGSPPVDSPPDPPKEDGGPGSNPGETTPGGELVIYGPAGSGLLRYELGAGSPVMAQAVFDTAGRLVLLEQGRGVVPGQVDVSALGRAVYYLTVFLPDQRLSKPFVRY</sequence>
<name>A0ABT1AV13_9FLAO</name>
<keyword evidence="3" id="KW-1185">Reference proteome</keyword>
<gene>
    <name evidence="2" type="ORF">NG653_00835</name>
</gene>
<organism evidence="2 3">
    <name type="scientific">Robiginitalea marina</name>
    <dbReference type="NCBI Taxonomy" id="2954105"/>
    <lineage>
        <taxon>Bacteria</taxon>
        <taxon>Pseudomonadati</taxon>
        <taxon>Bacteroidota</taxon>
        <taxon>Flavobacteriia</taxon>
        <taxon>Flavobacteriales</taxon>
        <taxon>Flavobacteriaceae</taxon>
        <taxon>Robiginitalea</taxon>
    </lineage>
</organism>
<evidence type="ECO:0000256" key="1">
    <source>
        <dbReference type="SAM" id="MobiDB-lite"/>
    </source>
</evidence>
<dbReference type="Proteomes" id="UP001206312">
    <property type="component" value="Unassembled WGS sequence"/>
</dbReference>
<proteinExistence type="predicted"/>
<dbReference type="EMBL" id="JAMXIB010000001">
    <property type="protein sequence ID" value="MCO5723380.1"/>
    <property type="molecule type" value="Genomic_DNA"/>
</dbReference>
<comment type="caution">
    <text evidence="2">The sequence shown here is derived from an EMBL/GenBank/DDBJ whole genome shotgun (WGS) entry which is preliminary data.</text>
</comment>
<dbReference type="RefSeq" id="WP_252739758.1">
    <property type="nucleotide sequence ID" value="NZ_JAMXIB010000001.1"/>
</dbReference>
<feature type="region of interest" description="Disordered" evidence="1">
    <location>
        <begin position="288"/>
        <end position="318"/>
    </location>
</feature>
<accession>A0ABT1AV13</accession>
<evidence type="ECO:0000313" key="3">
    <source>
        <dbReference type="Proteomes" id="UP001206312"/>
    </source>
</evidence>
<reference evidence="2 3" key="1">
    <citation type="submission" date="2022-06" db="EMBL/GenBank/DDBJ databases">
        <authorList>
            <person name="Xuan X."/>
        </authorList>
    </citation>
    <scope>NUCLEOTIDE SEQUENCE [LARGE SCALE GENOMIC DNA]</scope>
    <source>
        <strain evidence="2 3">2V75</strain>
    </source>
</reference>
<protein>
    <recommendedName>
        <fullName evidence="4">Secretion system C-terminal sorting domain-containing protein</fullName>
    </recommendedName>
</protein>
<evidence type="ECO:0008006" key="4">
    <source>
        <dbReference type="Google" id="ProtNLM"/>
    </source>
</evidence>
<evidence type="ECO:0000313" key="2">
    <source>
        <dbReference type="EMBL" id="MCO5723380.1"/>
    </source>
</evidence>